<proteinExistence type="predicted"/>
<evidence type="ECO:0000313" key="2">
    <source>
        <dbReference type="EMBL" id="MDQ0203628.1"/>
    </source>
</evidence>
<keyword evidence="3" id="KW-1185">Reference proteome</keyword>
<dbReference type="Proteomes" id="UP001239167">
    <property type="component" value="Unassembled WGS sequence"/>
</dbReference>
<evidence type="ECO:0000256" key="1">
    <source>
        <dbReference type="SAM" id="Phobius"/>
    </source>
</evidence>
<organism evidence="2 3">
    <name type="scientific">Pectinatus haikarae</name>
    <dbReference type="NCBI Taxonomy" id="349096"/>
    <lineage>
        <taxon>Bacteria</taxon>
        <taxon>Bacillati</taxon>
        <taxon>Bacillota</taxon>
        <taxon>Negativicutes</taxon>
        <taxon>Selenomonadales</taxon>
        <taxon>Selenomonadaceae</taxon>
        <taxon>Pectinatus</taxon>
    </lineage>
</organism>
<name>A0ABT9Y719_9FIRM</name>
<evidence type="ECO:0000313" key="3">
    <source>
        <dbReference type="Proteomes" id="UP001239167"/>
    </source>
</evidence>
<sequence length="44" mass="4874">MDATVMKALTMMLIALPTMFFVIAVFIAATKLLHKTFPGSQEDE</sequence>
<feature type="transmembrane region" description="Helical" evidence="1">
    <location>
        <begin position="6"/>
        <end position="29"/>
    </location>
</feature>
<dbReference type="RefSeq" id="WP_269140332.1">
    <property type="nucleotide sequence ID" value="NZ_CP116940.1"/>
</dbReference>
<accession>A0ABT9Y719</accession>
<keyword evidence="1" id="KW-0812">Transmembrane</keyword>
<keyword evidence="1" id="KW-1133">Transmembrane helix</keyword>
<gene>
    <name evidence="2" type="ORF">J2S01_001344</name>
</gene>
<comment type="caution">
    <text evidence="2">The sequence shown here is derived from an EMBL/GenBank/DDBJ whole genome shotgun (WGS) entry which is preliminary data.</text>
</comment>
<reference evidence="2 3" key="1">
    <citation type="submission" date="2023-07" db="EMBL/GenBank/DDBJ databases">
        <title>Genomic Encyclopedia of Type Strains, Phase IV (KMG-IV): sequencing the most valuable type-strain genomes for metagenomic binning, comparative biology and taxonomic classification.</title>
        <authorList>
            <person name="Goeker M."/>
        </authorList>
    </citation>
    <scope>NUCLEOTIDE SEQUENCE [LARGE SCALE GENOMIC DNA]</scope>
    <source>
        <strain evidence="2 3">DSM 16980</strain>
    </source>
</reference>
<protein>
    <submittedName>
        <fullName evidence="2">Uncharacterized protein</fullName>
    </submittedName>
</protein>
<keyword evidence="1" id="KW-0472">Membrane</keyword>
<dbReference type="EMBL" id="JAUSUE010000007">
    <property type="protein sequence ID" value="MDQ0203628.1"/>
    <property type="molecule type" value="Genomic_DNA"/>
</dbReference>